<sequence>ASRSPEAQRRGAARLVRFQLAPIKKLEGSLQIHFLLSSFHPTMTFPGGAGGGEGGRHTPPEDLGRNINAQRLPGSGRRSGRGPVGSRRVWKPVAEPPVGGTDPPAGCRGRPSPNEN</sequence>
<feature type="non-terminal residue" evidence="2">
    <location>
        <position position="1"/>
    </location>
</feature>
<proteinExistence type="predicted"/>
<name>D2HRF0_AILME</name>
<feature type="compositionally biased region" description="Basic and acidic residues" evidence="1">
    <location>
        <begin position="54"/>
        <end position="64"/>
    </location>
</feature>
<feature type="non-terminal residue" evidence="2">
    <location>
        <position position="116"/>
    </location>
</feature>
<evidence type="ECO:0000313" key="2">
    <source>
        <dbReference type="EMBL" id="EFB19600.1"/>
    </source>
</evidence>
<accession>D2HRF0</accession>
<dbReference type="EMBL" id="GL193218">
    <property type="protein sequence ID" value="EFB19600.1"/>
    <property type="molecule type" value="Genomic_DNA"/>
</dbReference>
<reference evidence="2" key="1">
    <citation type="journal article" date="2010" name="Nature">
        <title>The sequence and de novo assembly of the giant panda genome.</title>
        <authorList>
            <person name="Li R."/>
            <person name="Fan W."/>
            <person name="Tian G."/>
            <person name="Zhu H."/>
            <person name="He L."/>
            <person name="Cai J."/>
            <person name="Huang Q."/>
            <person name="Cai Q."/>
            <person name="Li B."/>
            <person name="Bai Y."/>
            <person name="Zhang Z."/>
            <person name="Zhang Y."/>
            <person name="Wang W."/>
            <person name="Li J."/>
            <person name="Wei F."/>
            <person name="Li H."/>
            <person name="Jian M."/>
            <person name="Li J."/>
            <person name="Zhang Z."/>
            <person name="Nielsen R."/>
            <person name="Li D."/>
            <person name="Gu W."/>
            <person name="Yang Z."/>
            <person name="Xuan Z."/>
            <person name="Ryder O.A."/>
            <person name="Leung F.C."/>
            <person name="Zhou Y."/>
            <person name="Cao J."/>
            <person name="Sun X."/>
            <person name="Fu Y."/>
            <person name="Fang X."/>
            <person name="Guo X."/>
            <person name="Wang B."/>
            <person name="Hou R."/>
            <person name="Shen F."/>
            <person name="Mu B."/>
            <person name="Ni P."/>
            <person name="Lin R."/>
            <person name="Qian W."/>
            <person name="Wang G."/>
            <person name="Yu C."/>
            <person name="Nie W."/>
            <person name="Wang J."/>
            <person name="Wu Z."/>
            <person name="Liang H."/>
            <person name="Min J."/>
            <person name="Wu Q."/>
            <person name="Cheng S."/>
            <person name="Ruan J."/>
            <person name="Wang M."/>
            <person name="Shi Z."/>
            <person name="Wen M."/>
            <person name="Liu B."/>
            <person name="Ren X."/>
            <person name="Zheng H."/>
            <person name="Dong D."/>
            <person name="Cook K."/>
            <person name="Shan G."/>
            <person name="Zhang H."/>
            <person name="Kosiol C."/>
            <person name="Xie X."/>
            <person name="Lu Z."/>
            <person name="Zheng H."/>
            <person name="Li Y."/>
            <person name="Steiner C.C."/>
            <person name="Lam T.T."/>
            <person name="Lin S."/>
            <person name="Zhang Q."/>
            <person name="Li G."/>
            <person name="Tian J."/>
            <person name="Gong T."/>
            <person name="Liu H."/>
            <person name="Zhang D."/>
            <person name="Fang L."/>
            <person name="Ye C."/>
            <person name="Zhang J."/>
            <person name="Hu W."/>
            <person name="Xu A."/>
            <person name="Ren Y."/>
            <person name="Zhang G."/>
            <person name="Bruford M.W."/>
            <person name="Li Q."/>
            <person name="Ma L."/>
            <person name="Guo Y."/>
            <person name="An N."/>
            <person name="Hu Y."/>
            <person name="Zheng Y."/>
            <person name="Shi Y."/>
            <person name="Li Z."/>
            <person name="Liu Q."/>
            <person name="Chen Y."/>
            <person name="Zhao J."/>
            <person name="Qu N."/>
            <person name="Zhao S."/>
            <person name="Tian F."/>
            <person name="Wang X."/>
            <person name="Wang H."/>
            <person name="Xu L."/>
            <person name="Liu X."/>
            <person name="Vinar T."/>
            <person name="Wang Y."/>
            <person name="Lam T.W."/>
            <person name="Yiu S.M."/>
            <person name="Liu S."/>
            <person name="Zhang H."/>
            <person name="Li D."/>
            <person name="Huang Y."/>
            <person name="Wang X."/>
            <person name="Yang G."/>
            <person name="Jiang Z."/>
            <person name="Wang J."/>
            <person name="Qin N."/>
            <person name="Li L."/>
            <person name="Li J."/>
            <person name="Bolund L."/>
            <person name="Kristiansen K."/>
            <person name="Wong G.K."/>
            <person name="Olson M."/>
            <person name="Zhang X."/>
            <person name="Li S."/>
            <person name="Yang H."/>
            <person name="Wang J."/>
            <person name="Wang J."/>
        </authorList>
    </citation>
    <scope>NUCLEOTIDE SEQUENCE [LARGE SCALE GENOMIC DNA]</scope>
</reference>
<gene>
    <name evidence="2" type="ORF">PANDA_014565</name>
</gene>
<organism evidence="2">
    <name type="scientific">Ailuropoda melanoleuca</name>
    <name type="common">Giant panda</name>
    <dbReference type="NCBI Taxonomy" id="9646"/>
    <lineage>
        <taxon>Eukaryota</taxon>
        <taxon>Metazoa</taxon>
        <taxon>Chordata</taxon>
        <taxon>Craniata</taxon>
        <taxon>Vertebrata</taxon>
        <taxon>Euteleostomi</taxon>
        <taxon>Mammalia</taxon>
        <taxon>Eutheria</taxon>
        <taxon>Laurasiatheria</taxon>
        <taxon>Carnivora</taxon>
        <taxon>Caniformia</taxon>
        <taxon>Ursidae</taxon>
        <taxon>Ailuropoda</taxon>
    </lineage>
</organism>
<protein>
    <submittedName>
        <fullName evidence="2">Uncharacterized protein</fullName>
    </submittedName>
</protein>
<feature type="region of interest" description="Disordered" evidence="1">
    <location>
        <begin position="42"/>
        <end position="116"/>
    </location>
</feature>
<dbReference type="AlphaFoldDB" id="D2HRF0"/>
<evidence type="ECO:0000256" key="1">
    <source>
        <dbReference type="SAM" id="MobiDB-lite"/>
    </source>
</evidence>
<dbReference type="InParanoid" id="D2HRF0"/>